<proteinExistence type="predicted"/>
<comment type="caution">
    <text evidence="2">The sequence shown here is derived from an EMBL/GenBank/DDBJ whole genome shotgun (WGS) entry which is preliminary data.</text>
</comment>
<dbReference type="EMBL" id="JAQNDL010000005">
    <property type="protein sequence ID" value="MDC0723689.1"/>
    <property type="molecule type" value="Genomic_DNA"/>
</dbReference>
<keyword evidence="3" id="KW-1185">Reference proteome</keyword>
<sequence length="472" mass="47620">MTNFDFLKLREAEVLAVLLRAAGMAPLVLAGACTERPVAATEGSASGMTSTGDGTTASTGDGTTTSTAPGPGTSTEPLPGTITETEPTTAPEPETSESATDPTDPTVATSQSSDTSETPDCPIDHFDTVECTELPGETTGETTGDTTTGDTTGTTGADSTTGDTTGDTMGDSGACAGVEVPVFEDCGLWPASISPPFEQRGQCCVNVSWQSSCCGRPFLVEETARTARPLARDDWGSAVAPALAGLSAGERAALAAGWLEDGLAEHASVAAFARFALQLLALGAPASLVEAAQQAMADEVAHARLCFGLAGAYGGEPRGPSPLPLAGALTGADDLVTVTVATLREGCIGETFAALQAEAALARAEDPAVRAALARIAADELRHAELAWRFVAWALERGGPAVYAACAAALAAAEVGVGRSLGHVEKDMSERMLAHGRLGAAGRMAVARRAMTAVIGPAGRALLARHAPASAA</sequence>
<gene>
    <name evidence="2" type="ORF">POL25_42795</name>
</gene>
<dbReference type="SUPFAM" id="SSF47240">
    <property type="entry name" value="Ferritin-like"/>
    <property type="match status" value="1"/>
</dbReference>
<feature type="region of interest" description="Disordered" evidence="1">
    <location>
        <begin position="41"/>
        <end position="172"/>
    </location>
</feature>
<feature type="compositionally biased region" description="Polar residues" evidence="1">
    <location>
        <begin position="101"/>
        <end position="118"/>
    </location>
</feature>
<protein>
    <submittedName>
        <fullName evidence="2">Ferritin-like domain-containing protein</fullName>
    </submittedName>
</protein>
<evidence type="ECO:0000313" key="2">
    <source>
        <dbReference type="EMBL" id="MDC0723689.1"/>
    </source>
</evidence>
<feature type="compositionally biased region" description="Low complexity" evidence="1">
    <location>
        <begin position="136"/>
        <end position="172"/>
    </location>
</feature>
<evidence type="ECO:0000256" key="1">
    <source>
        <dbReference type="SAM" id="MobiDB-lite"/>
    </source>
</evidence>
<feature type="compositionally biased region" description="Low complexity" evidence="1">
    <location>
        <begin position="43"/>
        <end position="100"/>
    </location>
</feature>
<evidence type="ECO:0000313" key="3">
    <source>
        <dbReference type="Proteomes" id="UP001221686"/>
    </source>
</evidence>
<dbReference type="InterPro" id="IPR009078">
    <property type="entry name" value="Ferritin-like_SF"/>
</dbReference>
<organism evidence="2 3">
    <name type="scientific">Nannocystis bainbridge</name>
    <dbReference type="NCBI Taxonomy" id="2995303"/>
    <lineage>
        <taxon>Bacteria</taxon>
        <taxon>Pseudomonadati</taxon>
        <taxon>Myxococcota</taxon>
        <taxon>Polyangia</taxon>
        <taxon>Nannocystales</taxon>
        <taxon>Nannocystaceae</taxon>
        <taxon>Nannocystis</taxon>
    </lineage>
</organism>
<dbReference type="Proteomes" id="UP001221686">
    <property type="component" value="Unassembled WGS sequence"/>
</dbReference>
<dbReference type="RefSeq" id="WP_272092234.1">
    <property type="nucleotide sequence ID" value="NZ_JAQNDL010000005.1"/>
</dbReference>
<name>A0ABT5ECT5_9BACT</name>
<accession>A0ABT5ECT5</accession>
<dbReference type="Gene3D" id="1.10.620.20">
    <property type="entry name" value="Ribonucleotide Reductase, subunit A"/>
    <property type="match status" value="1"/>
</dbReference>
<dbReference type="InterPro" id="IPR012348">
    <property type="entry name" value="RNR-like"/>
</dbReference>
<reference evidence="2 3" key="1">
    <citation type="submission" date="2022-11" db="EMBL/GenBank/DDBJ databases">
        <title>Minimal conservation of predation-associated metabolite biosynthetic gene clusters underscores biosynthetic potential of Myxococcota including descriptions for ten novel species: Archangium lansinium sp. nov., Myxococcus landrumus sp. nov., Nannocystis bai.</title>
        <authorList>
            <person name="Ahearne A."/>
            <person name="Stevens C."/>
            <person name="Dowd S."/>
        </authorList>
    </citation>
    <scope>NUCLEOTIDE SEQUENCE [LARGE SCALE GENOMIC DNA]</scope>
    <source>
        <strain evidence="2 3">BB15-2</strain>
    </source>
</reference>
<dbReference type="CDD" id="cd00657">
    <property type="entry name" value="Ferritin_like"/>
    <property type="match status" value="1"/>
</dbReference>